<keyword evidence="5" id="KW-1185">Reference proteome</keyword>
<keyword evidence="1" id="KW-0793">Thylakoid</keyword>
<dbReference type="Gene3D" id="1.20.120.290">
    <property type="entry name" value="Oxygen-evolving enhancer protein 3 (PsbQ), four-helix up-down bundle"/>
    <property type="match status" value="1"/>
</dbReference>
<protein>
    <submittedName>
        <fullName evidence="3 4">Uncharacterized protein</fullName>
    </submittedName>
</protein>
<dbReference type="GeneID" id="17295895"/>
<reference evidence="4" key="3">
    <citation type="submission" date="2015-06" db="UniProtKB">
        <authorList>
            <consortium name="EnsemblProtists"/>
        </authorList>
    </citation>
    <scope>IDENTIFICATION</scope>
</reference>
<dbReference type="OrthoDB" id="205132at2759"/>
<dbReference type="AlphaFoldDB" id="L1ISU0"/>
<accession>L1ISU0</accession>
<evidence type="ECO:0000313" key="3">
    <source>
        <dbReference type="EMBL" id="EKX39177.1"/>
    </source>
</evidence>
<gene>
    <name evidence="3" type="ORF">GUITHDRAFT_165053</name>
</gene>
<evidence type="ECO:0000256" key="2">
    <source>
        <dbReference type="SAM" id="SignalP"/>
    </source>
</evidence>
<evidence type="ECO:0000256" key="1">
    <source>
        <dbReference type="ARBA" id="ARBA00023078"/>
    </source>
</evidence>
<dbReference type="InterPro" id="IPR023222">
    <property type="entry name" value="PsbQ-like_dom_sf"/>
</dbReference>
<dbReference type="EMBL" id="JH993042">
    <property type="protein sequence ID" value="EKX39177.1"/>
    <property type="molecule type" value="Genomic_DNA"/>
</dbReference>
<dbReference type="Proteomes" id="UP000011087">
    <property type="component" value="Unassembled WGS sequence"/>
</dbReference>
<dbReference type="RefSeq" id="XP_005826157.1">
    <property type="nucleotide sequence ID" value="XM_005826100.1"/>
</dbReference>
<feature type="signal peptide" evidence="2">
    <location>
        <begin position="1"/>
        <end position="25"/>
    </location>
</feature>
<proteinExistence type="predicted"/>
<dbReference type="SUPFAM" id="SSF101112">
    <property type="entry name" value="Oxygen-evolving enhancer protein 3"/>
    <property type="match status" value="1"/>
</dbReference>
<dbReference type="PaxDb" id="55529-EKX39177"/>
<keyword evidence="2" id="KW-0732">Signal</keyword>
<dbReference type="eggNOG" id="ENOG502S9JQ">
    <property type="taxonomic scope" value="Eukaryota"/>
</dbReference>
<dbReference type="OMA" id="RTTACAV"/>
<dbReference type="KEGG" id="gtt:GUITHDRAFT_165053"/>
<name>L1ISU0_GUITC</name>
<feature type="chain" id="PRO_5008770438" evidence="2">
    <location>
        <begin position="26"/>
        <end position="214"/>
    </location>
</feature>
<reference evidence="3 5" key="1">
    <citation type="journal article" date="2012" name="Nature">
        <title>Algal genomes reveal evolutionary mosaicism and the fate of nucleomorphs.</title>
        <authorList>
            <consortium name="DOE Joint Genome Institute"/>
            <person name="Curtis B.A."/>
            <person name="Tanifuji G."/>
            <person name="Burki F."/>
            <person name="Gruber A."/>
            <person name="Irimia M."/>
            <person name="Maruyama S."/>
            <person name="Arias M.C."/>
            <person name="Ball S.G."/>
            <person name="Gile G.H."/>
            <person name="Hirakawa Y."/>
            <person name="Hopkins J.F."/>
            <person name="Kuo A."/>
            <person name="Rensing S.A."/>
            <person name="Schmutz J."/>
            <person name="Symeonidi A."/>
            <person name="Elias M."/>
            <person name="Eveleigh R.J."/>
            <person name="Herman E.K."/>
            <person name="Klute M.J."/>
            <person name="Nakayama T."/>
            <person name="Obornik M."/>
            <person name="Reyes-Prieto A."/>
            <person name="Armbrust E.V."/>
            <person name="Aves S.J."/>
            <person name="Beiko R.G."/>
            <person name="Coutinho P."/>
            <person name="Dacks J.B."/>
            <person name="Durnford D.G."/>
            <person name="Fast N.M."/>
            <person name="Green B.R."/>
            <person name="Grisdale C.J."/>
            <person name="Hempel F."/>
            <person name="Henrissat B."/>
            <person name="Hoppner M.P."/>
            <person name="Ishida K."/>
            <person name="Kim E."/>
            <person name="Koreny L."/>
            <person name="Kroth P.G."/>
            <person name="Liu Y."/>
            <person name="Malik S.B."/>
            <person name="Maier U.G."/>
            <person name="McRose D."/>
            <person name="Mock T."/>
            <person name="Neilson J.A."/>
            <person name="Onodera N.T."/>
            <person name="Poole A.M."/>
            <person name="Pritham E.J."/>
            <person name="Richards T.A."/>
            <person name="Rocap G."/>
            <person name="Roy S.W."/>
            <person name="Sarai C."/>
            <person name="Schaack S."/>
            <person name="Shirato S."/>
            <person name="Slamovits C.H."/>
            <person name="Spencer D.F."/>
            <person name="Suzuki S."/>
            <person name="Worden A.Z."/>
            <person name="Zauner S."/>
            <person name="Barry K."/>
            <person name="Bell C."/>
            <person name="Bharti A.K."/>
            <person name="Crow J.A."/>
            <person name="Grimwood J."/>
            <person name="Kramer R."/>
            <person name="Lindquist E."/>
            <person name="Lucas S."/>
            <person name="Salamov A."/>
            <person name="McFadden G.I."/>
            <person name="Lane C.E."/>
            <person name="Keeling P.J."/>
            <person name="Gray M.W."/>
            <person name="Grigoriev I.V."/>
            <person name="Archibald J.M."/>
        </authorList>
    </citation>
    <scope>NUCLEOTIDE SEQUENCE</scope>
    <source>
        <strain evidence="3 5">CCMP2712</strain>
    </source>
</reference>
<reference evidence="5" key="2">
    <citation type="submission" date="2012-11" db="EMBL/GenBank/DDBJ databases">
        <authorList>
            <person name="Kuo A."/>
            <person name="Curtis B.A."/>
            <person name="Tanifuji G."/>
            <person name="Burki F."/>
            <person name="Gruber A."/>
            <person name="Irimia M."/>
            <person name="Maruyama S."/>
            <person name="Arias M.C."/>
            <person name="Ball S.G."/>
            <person name="Gile G.H."/>
            <person name="Hirakawa Y."/>
            <person name="Hopkins J.F."/>
            <person name="Rensing S.A."/>
            <person name="Schmutz J."/>
            <person name="Symeonidi A."/>
            <person name="Elias M."/>
            <person name="Eveleigh R.J."/>
            <person name="Herman E.K."/>
            <person name="Klute M.J."/>
            <person name="Nakayama T."/>
            <person name="Obornik M."/>
            <person name="Reyes-Prieto A."/>
            <person name="Armbrust E.V."/>
            <person name="Aves S.J."/>
            <person name="Beiko R.G."/>
            <person name="Coutinho P."/>
            <person name="Dacks J.B."/>
            <person name="Durnford D.G."/>
            <person name="Fast N.M."/>
            <person name="Green B.R."/>
            <person name="Grisdale C."/>
            <person name="Hempe F."/>
            <person name="Henrissat B."/>
            <person name="Hoppner M.P."/>
            <person name="Ishida K.-I."/>
            <person name="Kim E."/>
            <person name="Koreny L."/>
            <person name="Kroth P.G."/>
            <person name="Liu Y."/>
            <person name="Malik S.-B."/>
            <person name="Maier U.G."/>
            <person name="McRose D."/>
            <person name="Mock T."/>
            <person name="Neilson J.A."/>
            <person name="Onodera N.T."/>
            <person name="Poole A.M."/>
            <person name="Pritham E.J."/>
            <person name="Richards T.A."/>
            <person name="Rocap G."/>
            <person name="Roy S.W."/>
            <person name="Sarai C."/>
            <person name="Schaack S."/>
            <person name="Shirato S."/>
            <person name="Slamovits C.H."/>
            <person name="Spencer D.F."/>
            <person name="Suzuki S."/>
            <person name="Worden A.Z."/>
            <person name="Zauner S."/>
            <person name="Barry K."/>
            <person name="Bell C."/>
            <person name="Bharti A.K."/>
            <person name="Crow J.A."/>
            <person name="Grimwood J."/>
            <person name="Kramer R."/>
            <person name="Lindquist E."/>
            <person name="Lucas S."/>
            <person name="Salamov A."/>
            <person name="McFadden G.I."/>
            <person name="Lane C.E."/>
            <person name="Keeling P.J."/>
            <person name="Gray M.W."/>
            <person name="Grigoriev I.V."/>
            <person name="Archibald J.M."/>
        </authorList>
    </citation>
    <scope>NUCLEOTIDE SEQUENCE</scope>
    <source>
        <strain evidence="5">CCMP2712</strain>
    </source>
</reference>
<evidence type="ECO:0000313" key="5">
    <source>
        <dbReference type="Proteomes" id="UP000011087"/>
    </source>
</evidence>
<sequence length="214" mass="23505">MPFLQRVSVLLASACILSELSGVSAFNAPLVHIQSSVKTRGRATPLALRMQSVNRRDSIGIMLATAGMLAQTKDVGAKDVADGGLPGGLAEYMSIIKSKKQWGEIGNRVSNGHAEMSEEEWKNVQGYLRKFFDTGKDMEVVAKAFSPEEQKAVAEVSKEFRKAVKGIDKPAAAKDWETFMAQHKVILGYIDEFQDIRSGKKKIQSNAQYVPDEL</sequence>
<organism evidence="3">
    <name type="scientific">Guillardia theta (strain CCMP2712)</name>
    <name type="common">Cryptophyte</name>
    <dbReference type="NCBI Taxonomy" id="905079"/>
    <lineage>
        <taxon>Eukaryota</taxon>
        <taxon>Cryptophyceae</taxon>
        <taxon>Pyrenomonadales</taxon>
        <taxon>Geminigeraceae</taxon>
        <taxon>Guillardia</taxon>
    </lineage>
</organism>
<dbReference type="EnsemblProtists" id="EKX39177">
    <property type="protein sequence ID" value="EKX39177"/>
    <property type="gene ID" value="GUITHDRAFT_165053"/>
</dbReference>
<dbReference type="HOGENOM" id="CLU_1291157_0_0_1"/>
<evidence type="ECO:0000313" key="4">
    <source>
        <dbReference type="EnsemblProtists" id="EKX39177"/>
    </source>
</evidence>